<evidence type="ECO:0000256" key="1">
    <source>
        <dbReference type="SAM" id="MobiDB-lite"/>
    </source>
</evidence>
<gene>
    <name evidence="3" type="ORF">PBT88_17735</name>
</gene>
<proteinExistence type="predicted"/>
<keyword evidence="3" id="KW-0378">Hydrolase</keyword>
<dbReference type="EMBL" id="CP115174">
    <property type="protein sequence ID" value="WBO24688.1"/>
    <property type="molecule type" value="Genomic_DNA"/>
</dbReference>
<reference evidence="3 4" key="1">
    <citation type="submission" date="2022-12" db="EMBL/GenBank/DDBJ databases">
        <title>Sphingomonas abieness sp. nov., an endophytic bacterium isolated from Abies koreana.</title>
        <authorList>
            <person name="Jiang L."/>
            <person name="Lee J."/>
        </authorList>
    </citation>
    <scope>NUCLEOTIDE SEQUENCE [LARGE SCALE GENOMIC DNA]</scope>
    <source>
        <strain evidence="4">PAMB 00755</strain>
    </source>
</reference>
<keyword evidence="4" id="KW-1185">Reference proteome</keyword>
<name>A0ABY7NVK8_9SPHN</name>
<feature type="region of interest" description="Disordered" evidence="1">
    <location>
        <begin position="1"/>
        <end position="29"/>
    </location>
</feature>
<dbReference type="InterPro" id="IPR029058">
    <property type="entry name" value="AB_hydrolase_fold"/>
</dbReference>
<dbReference type="InterPro" id="IPR013094">
    <property type="entry name" value="AB_hydrolase_3"/>
</dbReference>
<organism evidence="3 4">
    <name type="scientific">Sphingomonas abietis</name>
    <dbReference type="NCBI Taxonomy" id="3012344"/>
    <lineage>
        <taxon>Bacteria</taxon>
        <taxon>Pseudomonadati</taxon>
        <taxon>Pseudomonadota</taxon>
        <taxon>Alphaproteobacteria</taxon>
        <taxon>Sphingomonadales</taxon>
        <taxon>Sphingomonadaceae</taxon>
        <taxon>Sphingomonas</taxon>
    </lineage>
</organism>
<dbReference type="GO" id="GO:0016787">
    <property type="term" value="F:hydrolase activity"/>
    <property type="evidence" value="ECO:0007669"/>
    <property type="project" value="UniProtKB-KW"/>
</dbReference>
<dbReference type="SUPFAM" id="SSF53474">
    <property type="entry name" value="alpha/beta-Hydrolases"/>
    <property type="match status" value="1"/>
</dbReference>
<dbReference type="RefSeq" id="WP_270079308.1">
    <property type="nucleotide sequence ID" value="NZ_CP115174.1"/>
</dbReference>
<dbReference type="Gene3D" id="3.40.50.1820">
    <property type="entry name" value="alpha/beta hydrolase"/>
    <property type="match status" value="1"/>
</dbReference>
<sequence>MARARAVPSESARMTAEQSLAGADPRDPRASMICGDPKALPALLIAAGERDVLDGDAIRMAERQTQANIRSEFRSPPDSRRSFPALASATPETVAAIARMADCMNAKVDQ</sequence>
<dbReference type="Pfam" id="PF07859">
    <property type="entry name" value="Abhydrolase_3"/>
    <property type="match status" value="1"/>
</dbReference>
<evidence type="ECO:0000313" key="3">
    <source>
        <dbReference type="EMBL" id="WBO24688.1"/>
    </source>
</evidence>
<protein>
    <submittedName>
        <fullName evidence="3">Alpha/beta hydrolase fold domain-containing protein</fullName>
    </submittedName>
</protein>
<evidence type="ECO:0000259" key="2">
    <source>
        <dbReference type="Pfam" id="PF07859"/>
    </source>
</evidence>
<accession>A0ABY7NVK8</accession>
<feature type="domain" description="Alpha/beta hydrolase fold-3" evidence="2">
    <location>
        <begin position="6"/>
        <end position="75"/>
    </location>
</feature>
<dbReference type="Proteomes" id="UP001210865">
    <property type="component" value="Chromosome"/>
</dbReference>
<evidence type="ECO:0000313" key="4">
    <source>
        <dbReference type="Proteomes" id="UP001210865"/>
    </source>
</evidence>